<dbReference type="Pfam" id="PF12680">
    <property type="entry name" value="SnoaL_2"/>
    <property type="match status" value="1"/>
</dbReference>
<evidence type="ECO:0000313" key="2">
    <source>
        <dbReference type="EMBL" id="CAA9435466.1"/>
    </source>
</evidence>
<dbReference type="InterPro" id="IPR032710">
    <property type="entry name" value="NTF2-like_dom_sf"/>
</dbReference>
<organism evidence="2">
    <name type="scientific">uncultured Rubrobacteraceae bacterium</name>
    <dbReference type="NCBI Taxonomy" id="349277"/>
    <lineage>
        <taxon>Bacteria</taxon>
        <taxon>Bacillati</taxon>
        <taxon>Actinomycetota</taxon>
        <taxon>Rubrobacteria</taxon>
        <taxon>Rubrobacterales</taxon>
        <taxon>Rubrobacteraceae</taxon>
        <taxon>environmental samples</taxon>
    </lineage>
</organism>
<dbReference type="Gene3D" id="3.10.450.50">
    <property type="match status" value="1"/>
</dbReference>
<proteinExistence type="predicted"/>
<protein>
    <recommendedName>
        <fullName evidence="1">SnoaL-like domain-containing protein</fullName>
    </recommendedName>
</protein>
<dbReference type="InterPro" id="IPR037401">
    <property type="entry name" value="SnoaL-like"/>
</dbReference>
<reference evidence="2" key="1">
    <citation type="submission" date="2020-02" db="EMBL/GenBank/DDBJ databases">
        <authorList>
            <person name="Meier V. D."/>
        </authorList>
    </citation>
    <scope>NUCLEOTIDE SEQUENCE</scope>
    <source>
        <strain evidence="2">AVDCRST_MAG03</strain>
    </source>
</reference>
<dbReference type="EMBL" id="CADCUT010000210">
    <property type="protein sequence ID" value="CAA9435466.1"/>
    <property type="molecule type" value="Genomic_DNA"/>
</dbReference>
<evidence type="ECO:0000259" key="1">
    <source>
        <dbReference type="Pfam" id="PF12680"/>
    </source>
</evidence>
<name>A0A6J4QAW0_9ACTN</name>
<sequence length="85" mass="9168">MNAAAGRSAAEVARAYFDAQNRHDIDGLMTLFGEDGACTDPDMGPISGEELRQFFAGSFEAFPDISFEVDEFFEGRAGAPRRSGV</sequence>
<dbReference type="AlphaFoldDB" id="A0A6J4QAW0"/>
<accession>A0A6J4QAW0</accession>
<feature type="domain" description="SnoaL-like" evidence="1">
    <location>
        <begin position="13"/>
        <end position="74"/>
    </location>
</feature>
<dbReference type="SUPFAM" id="SSF54427">
    <property type="entry name" value="NTF2-like"/>
    <property type="match status" value="1"/>
</dbReference>
<gene>
    <name evidence="2" type="ORF">AVDCRST_MAG03-3564</name>
</gene>